<gene>
    <name evidence="1" type="ORF">SAMN05192539_1005216</name>
</gene>
<dbReference type="STRING" id="667676.SAMN05192539_1005216"/>
<evidence type="ECO:0000313" key="2">
    <source>
        <dbReference type="Proteomes" id="UP000198866"/>
    </source>
</evidence>
<proteinExistence type="predicted"/>
<reference evidence="2" key="1">
    <citation type="submission" date="2016-10" db="EMBL/GenBank/DDBJ databases">
        <authorList>
            <person name="Varghese N."/>
            <person name="Submissions S."/>
        </authorList>
    </citation>
    <scope>NUCLEOTIDE SEQUENCE [LARGE SCALE GENOMIC DNA]</scope>
    <source>
        <strain evidence="2">LMG 26031</strain>
    </source>
</reference>
<sequence>MAQKRSTLVKTKLAQARSEHQKAITARSNALAALSKDPLNEDADRQLDEALATIPAWKARVDSLEAALESALAHDRAEAIAARRDDWRAARDKAVELANARAPILNALQTAIDEVAKQMTLLEQANDAVLLQVFEAMHEVEMPPSHEIASDHVHQQTALAARAVHASIEAAFAVALYDARVHNGGIDLSSYLDKWLNPSFMVHASRDGFVVACQQSAAMIGAAIDRHHTLTGVLAPADDQAASNE</sequence>
<protein>
    <submittedName>
        <fullName evidence="1">Uncharacterized protein</fullName>
    </submittedName>
</protein>
<dbReference type="EMBL" id="FNYE01000005">
    <property type="protein sequence ID" value="SEI96391.1"/>
    <property type="molecule type" value="Genomic_DNA"/>
</dbReference>
<dbReference type="RefSeq" id="WP_090864859.1">
    <property type="nucleotide sequence ID" value="NZ_FNYE01000005.1"/>
</dbReference>
<organism evidence="1 2">
    <name type="scientific">Paraburkholderia diazotrophica</name>
    <dbReference type="NCBI Taxonomy" id="667676"/>
    <lineage>
        <taxon>Bacteria</taxon>
        <taxon>Pseudomonadati</taxon>
        <taxon>Pseudomonadota</taxon>
        <taxon>Betaproteobacteria</taxon>
        <taxon>Burkholderiales</taxon>
        <taxon>Burkholderiaceae</taxon>
        <taxon>Paraburkholderia</taxon>
    </lineage>
</organism>
<dbReference type="AlphaFoldDB" id="A0A1H6UVW8"/>
<evidence type="ECO:0000313" key="1">
    <source>
        <dbReference type="EMBL" id="SEI96391.1"/>
    </source>
</evidence>
<accession>A0A1H6UVW8</accession>
<dbReference type="Proteomes" id="UP000198866">
    <property type="component" value="Unassembled WGS sequence"/>
</dbReference>
<keyword evidence="2" id="KW-1185">Reference proteome</keyword>
<name>A0A1H6UVW8_9BURK</name>